<protein>
    <submittedName>
        <fullName evidence="3">SDR family oxidoreductase</fullName>
    </submittedName>
</protein>
<dbReference type="Proteomes" id="UP001058003">
    <property type="component" value="Chromosome"/>
</dbReference>
<evidence type="ECO:0000256" key="2">
    <source>
        <dbReference type="ARBA" id="ARBA00023002"/>
    </source>
</evidence>
<dbReference type="SUPFAM" id="SSF51735">
    <property type="entry name" value="NAD(P)-binding Rossmann-fold domains"/>
    <property type="match status" value="1"/>
</dbReference>
<dbReference type="PANTHER" id="PTHR43669">
    <property type="entry name" value="5-KETO-D-GLUCONATE 5-REDUCTASE"/>
    <property type="match status" value="1"/>
</dbReference>
<name>A0A9Q9IR31_9ACTN</name>
<keyword evidence="2" id="KW-0560">Oxidoreductase</keyword>
<dbReference type="KEGG" id="daur:Daura_20175"/>
<evidence type="ECO:0000313" key="3">
    <source>
        <dbReference type="EMBL" id="UWZ58282.1"/>
    </source>
</evidence>
<comment type="similarity">
    <text evidence="1">Belongs to the short-chain dehydrogenases/reductases (SDR) family.</text>
</comment>
<dbReference type="EMBL" id="CP073767">
    <property type="protein sequence ID" value="UWZ58282.1"/>
    <property type="molecule type" value="Genomic_DNA"/>
</dbReference>
<accession>A0A9Q9IR31</accession>
<sequence length="250" mass="25337">MAESWGSTAVVTGASRGFGRAVAGALAGRGATVVGVGRTAPTLRATAAQLGPAFLAEPGDATDPALAQRILREHRPGLVVLSAGAQPPAGPFHELAWADFARNWEMDVRQAYEWCGAALRLPLAPGSVVVVLSSGAALGGSPVSGGYAGAKATVRFVTRYAQEESRRAGLGIRFVALLPQLTPDTGFGLAAVASYARRRGADLTATIDGMRPYLTADQLADAVVALAGGGDQDAVSYTVSAAGYSAVEGG</sequence>
<dbReference type="GO" id="GO:0016491">
    <property type="term" value="F:oxidoreductase activity"/>
    <property type="evidence" value="ECO:0007669"/>
    <property type="project" value="UniProtKB-KW"/>
</dbReference>
<dbReference type="Gene3D" id="3.40.50.720">
    <property type="entry name" value="NAD(P)-binding Rossmann-like Domain"/>
    <property type="match status" value="1"/>
</dbReference>
<evidence type="ECO:0000313" key="4">
    <source>
        <dbReference type="Proteomes" id="UP001058003"/>
    </source>
</evidence>
<dbReference type="InterPro" id="IPR036291">
    <property type="entry name" value="NAD(P)-bd_dom_sf"/>
</dbReference>
<organism evidence="3 4">
    <name type="scientific">Dactylosporangium aurantiacum</name>
    <dbReference type="NCBI Taxonomy" id="35754"/>
    <lineage>
        <taxon>Bacteria</taxon>
        <taxon>Bacillati</taxon>
        <taxon>Actinomycetota</taxon>
        <taxon>Actinomycetes</taxon>
        <taxon>Micromonosporales</taxon>
        <taxon>Micromonosporaceae</taxon>
        <taxon>Dactylosporangium</taxon>
    </lineage>
</organism>
<dbReference type="PRINTS" id="PR00081">
    <property type="entry name" value="GDHRDH"/>
</dbReference>
<dbReference type="RefSeq" id="WP_033361720.1">
    <property type="nucleotide sequence ID" value="NZ_CP073767.1"/>
</dbReference>
<dbReference type="PANTHER" id="PTHR43669:SF3">
    <property type="entry name" value="ALCOHOL DEHYDROGENASE, PUTATIVE (AFU_ORTHOLOGUE AFUA_3G03445)-RELATED"/>
    <property type="match status" value="1"/>
</dbReference>
<reference evidence="3" key="1">
    <citation type="submission" date="2021-04" db="EMBL/GenBank/DDBJ databases">
        <title>Dactylosporangium aurantiacum NRRL B-8018 full assembly.</title>
        <authorList>
            <person name="Hartkoorn R.C."/>
            <person name="Beaudoing E."/>
            <person name="Hot D."/>
        </authorList>
    </citation>
    <scope>NUCLEOTIDE SEQUENCE</scope>
    <source>
        <strain evidence="3">NRRL B-8018</strain>
    </source>
</reference>
<dbReference type="Pfam" id="PF00106">
    <property type="entry name" value="adh_short"/>
    <property type="match status" value="1"/>
</dbReference>
<evidence type="ECO:0000256" key="1">
    <source>
        <dbReference type="ARBA" id="ARBA00006484"/>
    </source>
</evidence>
<dbReference type="InterPro" id="IPR002347">
    <property type="entry name" value="SDR_fam"/>
</dbReference>
<dbReference type="CDD" id="cd05233">
    <property type="entry name" value="SDR_c"/>
    <property type="match status" value="1"/>
</dbReference>
<keyword evidence="4" id="KW-1185">Reference proteome</keyword>
<dbReference type="OrthoDB" id="7211155at2"/>
<dbReference type="AlphaFoldDB" id="A0A9Q9IR31"/>
<proteinExistence type="inferred from homology"/>
<gene>
    <name evidence="3" type="ORF">Daura_20175</name>
</gene>